<sequence>MGAVNDEAVDNLIRLLQKGHVFKTIMLTAADLAHMRAERKQKEQKAKVKKDRRAKLTHPMLRLVFIMQPTTVSSMATVVARPSPSLITPVPSNGCTAFNGAAKEFVDDSGPSLVSTAATCALLVEDKVLSAMCPHHLFTRPSCWLADI</sequence>
<reference evidence="1" key="1">
    <citation type="submission" date="2019-12" db="EMBL/GenBank/DDBJ databases">
        <title>Genome sequencing and annotation of Brassica cretica.</title>
        <authorList>
            <person name="Studholme D.J."/>
            <person name="Sarris P.F."/>
        </authorList>
    </citation>
    <scope>NUCLEOTIDE SEQUENCE</scope>
    <source>
        <strain evidence="1">PFS-001/15</strain>
        <tissue evidence="1">Leaf</tissue>
    </source>
</reference>
<dbReference type="EMBL" id="QGKW02002228">
    <property type="protein sequence ID" value="KAF2536323.1"/>
    <property type="molecule type" value="Genomic_DNA"/>
</dbReference>
<dbReference type="AlphaFoldDB" id="A0A8S9FRH2"/>
<proteinExistence type="predicted"/>
<evidence type="ECO:0000313" key="2">
    <source>
        <dbReference type="Proteomes" id="UP000712281"/>
    </source>
</evidence>
<accession>A0A8S9FRH2</accession>
<comment type="caution">
    <text evidence="1">The sequence shown here is derived from an EMBL/GenBank/DDBJ whole genome shotgun (WGS) entry which is preliminary data.</text>
</comment>
<name>A0A8S9FRH2_BRACR</name>
<dbReference type="Proteomes" id="UP000712281">
    <property type="component" value="Unassembled WGS sequence"/>
</dbReference>
<protein>
    <submittedName>
        <fullName evidence="1">Uncharacterized protein</fullName>
    </submittedName>
</protein>
<gene>
    <name evidence="1" type="ORF">F2Q68_00019691</name>
</gene>
<organism evidence="1 2">
    <name type="scientific">Brassica cretica</name>
    <name type="common">Mustard</name>
    <dbReference type="NCBI Taxonomy" id="69181"/>
    <lineage>
        <taxon>Eukaryota</taxon>
        <taxon>Viridiplantae</taxon>
        <taxon>Streptophyta</taxon>
        <taxon>Embryophyta</taxon>
        <taxon>Tracheophyta</taxon>
        <taxon>Spermatophyta</taxon>
        <taxon>Magnoliopsida</taxon>
        <taxon>eudicotyledons</taxon>
        <taxon>Gunneridae</taxon>
        <taxon>Pentapetalae</taxon>
        <taxon>rosids</taxon>
        <taxon>malvids</taxon>
        <taxon>Brassicales</taxon>
        <taxon>Brassicaceae</taxon>
        <taxon>Brassiceae</taxon>
        <taxon>Brassica</taxon>
    </lineage>
</organism>
<evidence type="ECO:0000313" key="1">
    <source>
        <dbReference type="EMBL" id="KAF2536323.1"/>
    </source>
</evidence>